<feature type="coiled-coil region" evidence="1">
    <location>
        <begin position="13"/>
        <end position="40"/>
    </location>
</feature>
<organism evidence="2 3">
    <name type="scientific">Lactobacillus colini</name>
    <dbReference type="NCBI Taxonomy" id="1819254"/>
    <lineage>
        <taxon>Bacteria</taxon>
        <taxon>Bacillati</taxon>
        <taxon>Bacillota</taxon>
        <taxon>Bacilli</taxon>
        <taxon>Lactobacillales</taxon>
        <taxon>Lactobacillaceae</taxon>
        <taxon>Lactobacillus</taxon>
    </lineage>
</organism>
<name>A0ABS4MC53_9LACO</name>
<evidence type="ECO:0000313" key="2">
    <source>
        <dbReference type="EMBL" id="MBP2056974.1"/>
    </source>
</evidence>
<dbReference type="EMBL" id="JAGGLU010000001">
    <property type="protein sequence ID" value="MBP2056974.1"/>
    <property type="molecule type" value="Genomic_DNA"/>
</dbReference>
<comment type="caution">
    <text evidence="2">The sequence shown here is derived from an EMBL/GenBank/DDBJ whole genome shotgun (WGS) entry which is preliminary data.</text>
</comment>
<protein>
    <submittedName>
        <fullName evidence="2">Na+/melibiose symporter-like transporter</fullName>
    </submittedName>
</protein>
<proteinExistence type="predicted"/>
<evidence type="ECO:0000256" key="1">
    <source>
        <dbReference type="SAM" id="Coils"/>
    </source>
</evidence>
<evidence type="ECO:0000313" key="3">
    <source>
        <dbReference type="Proteomes" id="UP001519292"/>
    </source>
</evidence>
<dbReference type="RefSeq" id="WP_281063404.1">
    <property type="nucleotide sequence ID" value="NZ_JAGGLU010000001.1"/>
</dbReference>
<gene>
    <name evidence="2" type="ORF">J2Z60_000136</name>
</gene>
<keyword evidence="3" id="KW-1185">Reference proteome</keyword>
<keyword evidence="1" id="KW-0175">Coiled coil</keyword>
<reference evidence="2 3" key="1">
    <citation type="submission" date="2021-03" db="EMBL/GenBank/DDBJ databases">
        <title>Genomic Encyclopedia of Type Strains, Phase IV (KMG-IV): sequencing the most valuable type-strain genomes for metagenomic binning, comparative biology and taxonomic classification.</title>
        <authorList>
            <person name="Goeker M."/>
        </authorList>
    </citation>
    <scope>NUCLEOTIDE SEQUENCE [LARGE SCALE GENOMIC DNA]</scope>
    <source>
        <strain evidence="2 3">DSM 101872</strain>
    </source>
</reference>
<dbReference type="Proteomes" id="UP001519292">
    <property type="component" value="Unassembled WGS sequence"/>
</dbReference>
<accession>A0ABS4MC53</accession>
<sequence>MIESIIIALGLAYGFYKVRLERAKAINQELQNKKLKRELNK</sequence>